<feature type="compositionally biased region" description="Polar residues" evidence="7">
    <location>
        <begin position="539"/>
        <end position="556"/>
    </location>
</feature>
<evidence type="ECO:0000256" key="4">
    <source>
        <dbReference type="ARBA" id="ARBA00023242"/>
    </source>
</evidence>
<dbReference type="SMART" id="SM00028">
    <property type="entry name" value="TPR"/>
    <property type="match status" value="1"/>
</dbReference>
<dbReference type="OrthoDB" id="10258631at2759"/>
<dbReference type="Gene3D" id="1.25.40.10">
    <property type="entry name" value="Tetratricopeptide repeat domain"/>
    <property type="match status" value="2"/>
</dbReference>
<keyword evidence="3" id="KW-0175">Coiled coil</keyword>
<feature type="repeat" description="TPR" evidence="6">
    <location>
        <begin position="205"/>
        <end position="238"/>
    </location>
</feature>
<dbReference type="GO" id="GO:0005634">
    <property type="term" value="C:nucleus"/>
    <property type="evidence" value="ECO:0007669"/>
    <property type="project" value="UniProtKB-SubCell"/>
</dbReference>
<dbReference type="PANTHER" id="PTHR36326">
    <property type="entry name" value="PROTEIN POLLENLESS 3-LIKE 2"/>
    <property type="match status" value="1"/>
</dbReference>
<dbReference type="Pfam" id="PF14559">
    <property type="entry name" value="TPR_19"/>
    <property type="match status" value="1"/>
</dbReference>
<protein>
    <submittedName>
        <fullName evidence="8">Tetratricopeptide repeat domain containing protein</fullName>
    </submittedName>
</protein>
<evidence type="ECO:0000256" key="7">
    <source>
        <dbReference type="SAM" id="MobiDB-lite"/>
    </source>
</evidence>
<evidence type="ECO:0000313" key="8">
    <source>
        <dbReference type="EMBL" id="GAQ92294.1"/>
    </source>
</evidence>
<dbReference type="Proteomes" id="UP000054558">
    <property type="component" value="Unassembled WGS sequence"/>
</dbReference>
<keyword evidence="9" id="KW-1185">Reference proteome</keyword>
<dbReference type="AlphaFoldDB" id="A0A1Y1INI2"/>
<evidence type="ECO:0000313" key="9">
    <source>
        <dbReference type="Proteomes" id="UP000054558"/>
    </source>
</evidence>
<keyword evidence="6" id="KW-0802">TPR repeat</keyword>
<evidence type="ECO:0000256" key="3">
    <source>
        <dbReference type="ARBA" id="ARBA00023054"/>
    </source>
</evidence>
<feature type="region of interest" description="Disordered" evidence="7">
    <location>
        <begin position="846"/>
        <end position="869"/>
    </location>
</feature>
<dbReference type="InterPro" id="IPR011990">
    <property type="entry name" value="TPR-like_helical_dom_sf"/>
</dbReference>
<dbReference type="InterPro" id="IPR044961">
    <property type="entry name" value="MS5/SDI1"/>
</dbReference>
<feature type="compositionally biased region" description="Polar residues" evidence="7">
    <location>
        <begin position="716"/>
        <end position="727"/>
    </location>
</feature>
<evidence type="ECO:0000256" key="5">
    <source>
        <dbReference type="ARBA" id="ARBA00025750"/>
    </source>
</evidence>
<dbReference type="PANTHER" id="PTHR36326:SF7">
    <property type="entry name" value="PROTEIN POLLENLESS 3-LIKE 2"/>
    <property type="match status" value="1"/>
</dbReference>
<evidence type="ECO:0000256" key="6">
    <source>
        <dbReference type="PROSITE-ProRule" id="PRU00339"/>
    </source>
</evidence>
<feature type="region of interest" description="Disordered" evidence="7">
    <location>
        <begin position="388"/>
        <end position="830"/>
    </location>
</feature>
<evidence type="ECO:0000256" key="2">
    <source>
        <dbReference type="ARBA" id="ARBA00022737"/>
    </source>
</evidence>
<accession>A0A1Y1INI2</accession>
<dbReference type="OMA" id="GMPQPRM"/>
<proteinExistence type="inferred from homology"/>
<comment type="similarity">
    <text evidence="5">Belongs to the MS5 protein family.</text>
</comment>
<dbReference type="STRING" id="105231.A0A1Y1INI2"/>
<dbReference type="EMBL" id="DF237919">
    <property type="protein sequence ID" value="GAQ92294.1"/>
    <property type="molecule type" value="Genomic_DNA"/>
</dbReference>
<feature type="compositionally biased region" description="Low complexity" evidence="7">
    <location>
        <begin position="850"/>
        <end position="859"/>
    </location>
</feature>
<comment type="subcellular location">
    <subcellularLocation>
        <location evidence="1">Nucleus</location>
    </subcellularLocation>
</comment>
<dbReference type="PROSITE" id="PS50005">
    <property type="entry name" value="TPR"/>
    <property type="match status" value="1"/>
</dbReference>
<feature type="compositionally biased region" description="Polar residues" evidence="7">
    <location>
        <begin position="451"/>
        <end position="464"/>
    </location>
</feature>
<feature type="compositionally biased region" description="Basic and acidic residues" evidence="7">
    <location>
        <begin position="758"/>
        <end position="770"/>
    </location>
</feature>
<dbReference type="SUPFAM" id="SSF48452">
    <property type="entry name" value="TPR-like"/>
    <property type="match status" value="1"/>
</dbReference>
<dbReference type="InterPro" id="IPR019734">
    <property type="entry name" value="TPR_rpt"/>
</dbReference>
<name>A0A1Y1INI2_KLENI</name>
<sequence length="882" mass="96040">MSALWHHEQHRLGLAAVGFEHEGVRMSKSAPCSPMKAQSRPHDSLGGLLAGFEANGGAVRETNDFHVMHKVPMGDSPYVRAKHVQLVDKDPEKAIALFWKAINANDRVDSALKDMAIVMKQQGRSEEAIEAIKSLRIKCSEAAQESLDNVLLDLYKRCGRLDDQIELLKHKLNLIHQGLAFNGKRTKTARSQGKKFQVSIEQEATRLLGNLGWAYMQQNNFLAAEAVYRKALSIEPDNNKMCNLGICLMKQARIDEARAILNNVTPAGEGKWGSESHQKSFERAQEMLREIEATQAGQSANDAEAKNRASWFAARAPTLVQLQQRKNAQPELQSVADALRAILSDPGFAGGLSAKPVAYSQSGLNPQPGFNPKPVDVEEELLSLLPPSRTVTPPVFALPEDLTSPPEGERPASGGEHPFAAPVPRQPGLSHRQVAPQQQPGFQARPMSAPLQRQNQPWRQSVANPPQKPKPNSGFSYAAPPFVPHQKAGGPMSWGPERQPLLPPPNEHRCFNGPHPMGPPPPQKPLNRAAVHTSPLRPPTSNVNAPPNLSGQTAFPQTAHRYAQNVNRPQAQGINGPQLHSVNRSQGVNGPQVQNANRPPHEKSPAAKALFAQPPSNQRYGPPTAGVKTPQPAVDRYGPPPKQTETVQPKPAQPERAISAPVHVNGGSGTEENLLRATSAPEQTIEPLSMPQPIRSVLGPRFSREGSREHLGGVTRVSSPSKVNSPRRSFERLPSSQPERAAGTRSALYHSTSLPSEIDERPWESDHENENIPQDAPNPVQQGPAAAGVKRNRVLTPVKDNQKQPESENNAWQSLGFSASPLSFPKEGPPRGKGMFMAVLEAAAAKESGKGSPVKGGSPQMKVEPKRQRRLRVFEEIAQEGM</sequence>
<organism evidence="8 9">
    <name type="scientific">Klebsormidium nitens</name>
    <name type="common">Green alga</name>
    <name type="synonym">Ulothrix nitens</name>
    <dbReference type="NCBI Taxonomy" id="105231"/>
    <lineage>
        <taxon>Eukaryota</taxon>
        <taxon>Viridiplantae</taxon>
        <taxon>Streptophyta</taxon>
        <taxon>Klebsormidiophyceae</taxon>
        <taxon>Klebsormidiales</taxon>
        <taxon>Klebsormidiaceae</taxon>
        <taxon>Klebsormidium</taxon>
    </lineage>
</organism>
<feature type="compositionally biased region" description="Polar residues" evidence="7">
    <location>
        <begin position="564"/>
        <end position="597"/>
    </location>
</feature>
<keyword evidence="2" id="KW-0677">Repeat</keyword>
<evidence type="ECO:0000256" key="1">
    <source>
        <dbReference type="ARBA" id="ARBA00004123"/>
    </source>
</evidence>
<reference evidence="8 9" key="1">
    <citation type="journal article" date="2014" name="Nat. Commun.">
        <title>Klebsormidium flaccidum genome reveals primary factors for plant terrestrial adaptation.</title>
        <authorList>
            <person name="Hori K."/>
            <person name="Maruyama F."/>
            <person name="Fujisawa T."/>
            <person name="Togashi T."/>
            <person name="Yamamoto N."/>
            <person name="Seo M."/>
            <person name="Sato S."/>
            <person name="Yamada T."/>
            <person name="Mori H."/>
            <person name="Tajima N."/>
            <person name="Moriyama T."/>
            <person name="Ikeuchi M."/>
            <person name="Watanabe M."/>
            <person name="Wada H."/>
            <person name="Kobayashi K."/>
            <person name="Saito M."/>
            <person name="Masuda T."/>
            <person name="Sasaki-Sekimoto Y."/>
            <person name="Mashiguchi K."/>
            <person name="Awai K."/>
            <person name="Shimojima M."/>
            <person name="Masuda S."/>
            <person name="Iwai M."/>
            <person name="Nobusawa T."/>
            <person name="Narise T."/>
            <person name="Kondo S."/>
            <person name="Saito H."/>
            <person name="Sato R."/>
            <person name="Murakawa M."/>
            <person name="Ihara Y."/>
            <person name="Oshima-Yamada Y."/>
            <person name="Ohtaka K."/>
            <person name="Satoh M."/>
            <person name="Sonobe K."/>
            <person name="Ishii M."/>
            <person name="Ohtani R."/>
            <person name="Kanamori-Sato M."/>
            <person name="Honoki R."/>
            <person name="Miyazaki D."/>
            <person name="Mochizuki H."/>
            <person name="Umetsu J."/>
            <person name="Higashi K."/>
            <person name="Shibata D."/>
            <person name="Kamiya Y."/>
            <person name="Sato N."/>
            <person name="Nakamura Y."/>
            <person name="Tabata S."/>
            <person name="Ida S."/>
            <person name="Kurokawa K."/>
            <person name="Ohta H."/>
        </authorList>
    </citation>
    <scope>NUCLEOTIDE SEQUENCE [LARGE SCALE GENOMIC DNA]</scope>
    <source>
        <strain evidence="8 9">NIES-2285</strain>
    </source>
</reference>
<keyword evidence="4" id="KW-0539">Nucleus</keyword>
<feature type="compositionally biased region" description="Polar residues" evidence="7">
    <location>
        <begin position="807"/>
        <end position="821"/>
    </location>
</feature>
<gene>
    <name evidence="8" type="ORF">KFL_009700010</name>
</gene>
<feature type="compositionally biased region" description="Basic and acidic residues" evidence="7">
    <location>
        <begin position="702"/>
        <end position="711"/>
    </location>
</feature>